<dbReference type="PANTHER" id="PTHR35176">
    <property type="entry name" value="HEME OXYGENASE HI_0854-RELATED"/>
    <property type="match status" value="1"/>
</dbReference>
<dbReference type="PANTHER" id="PTHR35176:SF6">
    <property type="entry name" value="HEME OXYGENASE HI_0854-RELATED"/>
    <property type="match status" value="1"/>
</dbReference>
<evidence type="ECO:0000256" key="1">
    <source>
        <dbReference type="ARBA" id="ARBA00023002"/>
    </source>
</evidence>
<dbReference type="InterPro" id="IPR011576">
    <property type="entry name" value="Pyridox_Oxase_N"/>
</dbReference>
<dbReference type="GO" id="GO:0070967">
    <property type="term" value="F:coenzyme F420 binding"/>
    <property type="evidence" value="ECO:0007669"/>
    <property type="project" value="TreeGrafter"/>
</dbReference>
<dbReference type="InterPro" id="IPR052019">
    <property type="entry name" value="F420H2_bilvrd_red/Heme_oxyg"/>
</dbReference>
<dbReference type="Gene3D" id="2.30.110.10">
    <property type="entry name" value="Electron Transport, Fmn-binding Protein, Chain A"/>
    <property type="match status" value="1"/>
</dbReference>
<keyword evidence="1" id="KW-0560">Oxidoreductase</keyword>
<sequence>MEALSSLLSEYQSVVLGTQSENAYPFSSYAPFYYDGEIVYIFISNIATHAKNMQSRPKASAFFIEDELKSENIFARRRISLQCDVEMINRKADRFNIVMDNFQAKFEGGTLGMLMGMQDFNLYALKPIYGEATFGFGEAYNIGGEKMNELVPRTGDRGHKSK</sequence>
<protein>
    <recommendedName>
        <fullName evidence="2">Pyridoxamine 5'-phosphate oxidase N-terminal domain-containing protein</fullName>
    </recommendedName>
</protein>
<evidence type="ECO:0000259" key="2">
    <source>
        <dbReference type="Pfam" id="PF01243"/>
    </source>
</evidence>
<accession>A0A6S6UCE1</accession>
<dbReference type="InterPro" id="IPR012349">
    <property type="entry name" value="Split_barrel_FMN-bd"/>
</dbReference>
<dbReference type="GO" id="GO:0005829">
    <property type="term" value="C:cytosol"/>
    <property type="evidence" value="ECO:0007669"/>
    <property type="project" value="TreeGrafter"/>
</dbReference>
<proteinExistence type="predicted"/>
<dbReference type="PIRSF" id="PIRSF004633">
    <property type="entry name" value="UCP_PLP_oxd"/>
    <property type="match status" value="1"/>
</dbReference>
<name>A0A6S6UCE1_9BACT</name>
<dbReference type="EMBL" id="CACVAR010000386">
    <property type="protein sequence ID" value="CAA6825346.1"/>
    <property type="molecule type" value="Genomic_DNA"/>
</dbReference>
<dbReference type="Pfam" id="PF01243">
    <property type="entry name" value="PNPOx_N"/>
    <property type="match status" value="1"/>
</dbReference>
<dbReference type="SUPFAM" id="SSF50475">
    <property type="entry name" value="FMN-binding split barrel"/>
    <property type="match status" value="1"/>
</dbReference>
<organism evidence="3">
    <name type="scientific">uncultured Sulfurovum sp</name>
    <dbReference type="NCBI Taxonomy" id="269237"/>
    <lineage>
        <taxon>Bacteria</taxon>
        <taxon>Pseudomonadati</taxon>
        <taxon>Campylobacterota</taxon>
        <taxon>Epsilonproteobacteria</taxon>
        <taxon>Campylobacterales</taxon>
        <taxon>Sulfurovaceae</taxon>
        <taxon>Sulfurovum</taxon>
        <taxon>environmental samples</taxon>
    </lineage>
</organism>
<dbReference type="InterPro" id="IPR014419">
    <property type="entry name" value="HutZ"/>
</dbReference>
<dbReference type="GO" id="GO:0016627">
    <property type="term" value="F:oxidoreductase activity, acting on the CH-CH group of donors"/>
    <property type="evidence" value="ECO:0007669"/>
    <property type="project" value="TreeGrafter"/>
</dbReference>
<evidence type="ECO:0000313" key="3">
    <source>
        <dbReference type="EMBL" id="CAA6825346.1"/>
    </source>
</evidence>
<gene>
    <name evidence="3" type="ORF">HELGO_WM62515</name>
</gene>
<reference evidence="3" key="1">
    <citation type="submission" date="2020-01" db="EMBL/GenBank/DDBJ databases">
        <authorList>
            <person name="Meier V. D."/>
            <person name="Meier V D."/>
        </authorList>
    </citation>
    <scope>NUCLEOTIDE SEQUENCE</scope>
    <source>
        <strain evidence="3">HLG_WM_MAG_03</strain>
    </source>
</reference>
<dbReference type="AlphaFoldDB" id="A0A6S6UCE1"/>
<feature type="domain" description="Pyridoxamine 5'-phosphate oxidase N-terminal" evidence="2">
    <location>
        <begin position="2"/>
        <end position="112"/>
    </location>
</feature>